<comment type="caution">
    <text evidence="3">The sequence shown here is derived from an EMBL/GenBank/DDBJ whole genome shotgun (WGS) entry which is preliminary data.</text>
</comment>
<reference evidence="3 4" key="1">
    <citation type="submission" date="2016-07" db="EMBL/GenBank/DDBJ databases">
        <title>Disparate Historic Effective Population Sizes Predicted by Modern Levels of Genome Diversity for the Scaled Quail (Callipepla squamata) and the Northern Bobwhite (Colinus virginianus): Inferences from First and Second Generation Draft Genome Assemblies for Sympatric New World Quail.</title>
        <authorList>
            <person name="Oldeschulte D.L."/>
            <person name="Halley Y.A."/>
            <person name="Bhattarai E.K."/>
            <person name="Brashear W.A."/>
            <person name="Hill J."/>
            <person name="Metz R.P."/>
            <person name="Johnson C.D."/>
            <person name="Rollins D."/>
            <person name="Peterson M.J."/>
            <person name="Bickhart D.M."/>
            <person name="Decker J.E."/>
            <person name="Seabury C.M."/>
        </authorList>
    </citation>
    <scope>NUCLEOTIDE SEQUENCE [LARGE SCALE GENOMIC DNA]</scope>
    <source>
        <strain evidence="3 4">Texas</strain>
        <tissue evidence="3">Leg muscle</tissue>
    </source>
</reference>
<evidence type="ECO:0000259" key="2">
    <source>
        <dbReference type="PROSITE" id="PS50196"/>
    </source>
</evidence>
<feature type="region of interest" description="Disordered" evidence="1">
    <location>
        <begin position="229"/>
        <end position="266"/>
    </location>
</feature>
<dbReference type="InterPro" id="IPR011993">
    <property type="entry name" value="PH-like_dom_sf"/>
</dbReference>
<dbReference type="FunFam" id="2.30.29.30:FF:000018">
    <property type="entry name" value="E3 SUMO-protein ligase RanBP2"/>
    <property type="match status" value="1"/>
</dbReference>
<protein>
    <recommendedName>
        <fullName evidence="2">RanBD1 domain-containing protein</fullName>
    </recommendedName>
</protein>
<dbReference type="GO" id="GO:0005096">
    <property type="term" value="F:GTPase activator activity"/>
    <property type="evidence" value="ECO:0007669"/>
    <property type="project" value="TreeGrafter"/>
</dbReference>
<dbReference type="GO" id="GO:0005737">
    <property type="term" value="C:cytoplasm"/>
    <property type="evidence" value="ECO:0007669"/>
    <property type="project" value="TreeGrafter"/>
</dbReference>
<dbReference type="Pfam" id="PF00638">
    <property type="entry name" value="Ran_BP1"/>
    <property type="match status" value="1"/>
</dbReference>
<dbReference type="Proteomes" id="UP000198323">
    <property type="component" value="Unassembled WGS sequence"/>
</dbReference>
<sequence>MNRLAPQQHIYAYQQPIHTPPLQNTSTCVFPQDIYGSPLRFDAPAAGIISPRGGDDYYNYGVPQANTNPPLPEPGYFTKPSVAPATLKPAESKGVEFSKNKFVQPGTAEGSKPPQPTTFKFNTNFKSNDGDFTFSSPLATTQPANGAFNSSERLLKLLTSDKPLQDERCNEQKGVNSHASGQRNTFTFSNKHTSGVSFSESVGQNAHKNMAFEKSDAFNFQEASKSPFFQTSNSDLANRSHETEGGSTHGGDEDDDGPHFDPVVPLPDKIEVKTGEEDEEEFFCNRAKLFRFDAESKEWKERGVGNVKILKHKVSGKFRLLMRRDQVLKICANHYINSDMKLAPNAGSDRSFVWHALDYADELPKPEQLAIRFKTAEEAVLFR</sequence>
<name>A0A226M7K0_CALSU</name>
<dbReference type="EMBL" id="MCFN01019103">
    <property type="protein sequence ID" value="OXB51220.1"/>
    <property type="molecule type" value="Genomic_DNA"/>
</dbReference>
<feature type="domain" description="RanBD1" evidence="2">
    <location>
        <begin position="259"/>
        <end position="383"/>
    </location>
</feature>
<dbReference type="Gene3D" id="2.30.29.30">
    <property type="entry name" value="Pleckstrin-homology domain (PH domain)/Phosphotyrosine-binding domain (PTB)"/>
    <property type="match status" value="1"/>
</dbReference>
<evidence type="ECO:0000313" key="3">
    <source>
        <dbReference type="EMBL" id="OXB51220.1"/>
    </source>
</evidence>
<dbReference type="SMART" id="SM00160">
    <property type="entry name" value="RanBD"/>
    <property type="match status" value="1"/>
</dbReference>
<dbReference type="InterPro" id="IPR000156">
    <property type="entry name" value="Ran_bind_dom"/>
</dbReference>
<feature type="compositionally biased region" description="Polar residues" evidence="1">
    <location>
        <begin position="173"/>
        <end position="190"/>
    </location>
</feature>
<proteinExistence type="predicted"/>
<dbReference type="STRING" id="9009.A0A226M7K0"/>
<evidence type="ECO:0000256" key="1">
    <source>
        <dbReference type="SAM" id="MobiDB-lite"/>
    </source>
</evidence>
<accession>A0A226M7K0</accession>
<dbReference type="PROSITE" id="PS50196">
    <property type="entry name" value="RANBD1"/>
    <property type="match status" value="1"/>
</dbReference>
<dbReference type="PANTHER" id="PTHR23138">
    <property type="entry name" value="RAN BINDING PROTEIN"/>
    <property type="match status" value="1"/>
</dbReference>
<dbReference type="SUPFAM" id="SSF50729">
    <property type="entry name" value="PH domain-like"/>
    <property type="match status" value="1"/>
</dbReference>
<gene>
    <name evidence="3" type="ORF">ASZ78_005427</name>
</gene>
<dbReference type="InterPro" id="IPR045255">
    <property type="entry name" value="RanBP1-like"/>
</dbReference>
<dbReference type="PANTHER" id="PTHR23138:SF87">
    <property type="entry name" value="E3 SUMO-PROTEIN LIGASE RANBP2"/>
    <property type="match status" value="1"/>
</dbReference>
<evidence type="ECO:0000313" key="4">
    <source>
        <dbReference type="Proteomes" id="UP000198323"/>
    </source>
</evidence>
<dbReference type="OrthoDB" id="9116369at2759"/>
<organism evidence="3 4">
    <name type="scientific">Callipepla squamata</name>
    <name type="common">Scaled quail</name>
    <dbReference type="NCBI Taxonomy" id="9009"/>
    <lineage>
        <taxon>Eukaryota</taxon>
        <taxon>Metazoa</taxon>
        <taxon>Chordata</taxon>
        <taxon>Craniata</taxon>
        <taxon>Vertebrata</taxon>
        <taxon>Euteleostomi</taxon>
        <taxon>Archelosauria</taxon>
        <taxon>Archosauria</taxon>
        <taxon>Dinosauria</taxon>
        <taxon>Saurischia</taxon>
        <taxon>Theropoda</taxon>
        <taxon>Coelurosauria</taxon>
        <taxon>Aves</taxon>
        <taxon>Neognathae</taxon>
        <taxon>Galloanserae</taxon>
        <taxon>Galliformes</taxon>
        <taxon>Odontophoridae</taxon>
        <taxon>Callipepla</taxon>
    </lineage>
</organism>
<dbReference type="AlphaFoldDB" id="A0A226M7K0"/>
<feature type="non-terminal residue" evidence="3">
    <location>
        <position position="383"/>
    </location>
</feature>
<feature type="region of interest" description="Disordered" evidence="1">
    <location>
        <begin position="167"/>
        <end position="190"/>
    </location>
</feature>
<dbReference type="GO" id="GO:0005643">
    <property type="term" value="C:nuclear pore"/>
    <property type="evidence" value="ECO:0007669"/>
    <property type="project" value="TreeGrafter"/>
</dbReference>
<keyword evidence="4" id="KW-1185">Reference proteome</keyword>